<dbReference type="InterPro" id="IPR023271">
    <property type="entry name" value="Aquaporin-like"/>
</dbReference>
<evidence type="ECO:0000256" key="3">
    <source>
        <dbReference type="ARBA" id="ARBA00022692"/>
    </source>
</evidence>
<reference evidence="9 10" key="1">
    <citation type="submission" date="2020-07" db="EMBL/GenBank/DDBJ databases">
        <title>Genomic Encyclopedia of Type Strains, Phase IV (KMG-V): Genome sequencing to study the core and pangenomes of soil and plant-associated prokaryotes.</title>
        <authorList>
            <person name="Whitman W."/>
        </authorList>
    </citation>
    <scope>NUCLEOTIDE SEQUENCE [LARGE SCALE GENOMIC DNA]</scope>
    <source>
        <strain evidence="9 10">RH2WT43</strain>
    </source>
</reference>
<dbReference type="EMBL" id="JACGXL010000005">
    <property type="protein sequence ID" value="MBA8888728.1"/>
    <property type="molecule type" value="Genomic_DNA"/>
</dbReference>
<dbReference type="SUPFAM" id="SSF81338">
    <property type="entry name" value="Aquaporin-like"/>
    <property type="match status" value="1"/>
</dbReference>
<feature type="transmembrane region" description="Helical" evidence="8">
    <location>
        <begin position="86"/>
        <end position="103"/>
    </location>
</feature>
<evidence type="ECO:0000313" key="9">
    <source>
        <dbReference type="EMBL" id="MBA8888728.1"/>
    </source>
</evidence>
<dbReference type="GO" id="GO:0012505">
    <property type="term" value="C:endomembrane system"/>
    <property type="evidence" value="ECO:0007669"/>
    <property type="project" value="UniProtKB-SubCell"/>
</dbReference>
<keyword evidence="3 7" id="KW-0812">Transmembrane</keyword>
<evidence type="ECO:0000256" key="7">
    <source>
        <dbReference type="RuleBase" id="RU000477"/>
    </source>
</evidence>
<gene>
    <name evidence="9" type="ORF">FHW12_002964</name>
</gene>
<dbReference type="AlphaFoldDB" id="A0A839F5B4"/>
<proteinExistence type="inferred from homology"/>
<dbReference type="GO" id="GO:0016020">
    <property type="term" value="C:membrane"/>
    <property type="evidence" value="ECO:0007669"/>
    <property type="project" value="InterPro"/>
</dbReference>
<dbReference type="InterPro" id="IPR034294">
    <property type="entry name" value="Aquaporin_transptr"/>
</dbReference>
<name>A0A839F5B4_9GAMM</name>
<comment type="caution">
    <text evidence="9">The sequence shown here is derived from an EMBL/GenBank/DDBJ whole genome shotgun (WGS) entry which is preliminary data.</text>
</comment>
<dbReference type="GO" id="GO:0015250">
    <property type="term" value="F:water channel activity"/>
    <property type="evidence" value="ECO:0007669"/>
    <property type="project" value="TreeGrafter"/>
</dbReference>
<keyword evidence="10" id="KW-1185">Reference proteome</keyword>
<dbReference type="GO" id="GO:0005737">
    <property type="term" value="C:cytoplasm"/>
    <property type="evidence" value="ECO:0007669"/>
    <property type="project" value="UniProtKB-ARBA"/>
</dbReference>
<feature type="transmembrane region" description="Helical" evidence="8">
    <location>
        <begin position="123"/>
        <end position="141"/>
    </location>
</feature>
<feature type="transmembrane region" description="Helical" evidence="8">
    <location>
        <begin position="35"/>
        <end position="56"/>
    </location>
</feature>
<dbReference type="PANTHER" id="PTHR45665:SF9">
    <property type="entry name" value="AQUAPORIN-8"/>
    <property type="match status" value="1"/>
</dbReference>
<dbReference type="Proteomes" id="UP000550401">
    <property type="component" value="Unassembled WGS sequence"/>
</dbReference>
<evidence type="ECO:0000256" key="5">
    <source>
        <dbReference type="ARBA" id="ARBA00022989"/>
    </source>
</evidence>
<accession>A0A839F5B4</accession>
<protein>
    <submittedName>
        <fullName evidence="9">Glycerol uptake facilitator-like aquaporin</fullName>
    </submittedName>
</protein>
<dbReference type="GO" id="GO:0019755">
    <property type="term" value="P:one-carbon compound transport"/>
    <property type="evidence" value="ECO:0007669"/>
    <property type="project" value="UniProtKB-ARBA"/>
</dbReference>
<comment type="similarity">
    <text evidence="7">Belongs to the MIP/aquaporin (TC 1.A.8) family.</text>
</comment>
<dbReference type="Gene3D" id="1.20.1080.10">
    <property type="entry name" value="Glycerol uptake facilitator protein"/>
    <property type="match status" value="1"/>
</dbReference>
<dbReference type="InterPro" id="IPR000425">
    <property type="entry name" value="MIP"/>
</dbReference>
<dbReference type="RefSeq" id="WP_182531784.1">
    <property type="nucleotide sequence ID" value="NZ_JACGXL010000005.1"/>
</dbReference>
<evidence type="ECO:0000313" key="10">
    <source>
        <dbReference type="Proteomes" id="UP000550401"/>
    </source>
</evidence>
<keyword evidence="4" id="KW-0677">Repeat</keyword>
<keyword evidence="2 7" id="KW-0813">Transport</keyword>
<keyword evidence="5 8" id="KW-1133">Transmembrane helix</keyword>
<dbReference type="Pfam" id="PF00230">
    <property type="entry name" value="MIP"/>
    <property type="match status" value="1"/>
</dbReference>
<dbReference type="PANTHER" id="PTHR45665">
    <property type="entry name" value="AQUAPORIN-8"/>
    <property type="match status" value="1"/>
</dbReference>
<keyword evidence="6 8" id="KW-0472">Membrane</keyword>
<evidence type="ECO:0000256" key="1">
    <source>
        <dbReference type="ARBA" id="ARBA00004127"/>
    </source>
</evidence>
<evidence type="ECO:0000256" key="8">
    <source>
        <dbReference type="SAM" id="Phobius"/>
    </source>
</evidence>
<feature type="transmembrane region" description="Helical" evidence="8">
    <location>
        <begin position="189"/>
        <end position="209"/>
    </location>
</feature>
<sequence length="214" mass="22086">MTRLRGRLVAEFVATAVLLCAVIGSGIMGERLAGGNAAIALLANTGATIAILYVLIEIAGPISGAHMNPLVTAALAVRGHHERREIAPYLIAQAAGATAGAWLANAMFDLRVLQWSAHARTGLGLWLGEAVATAGLLLVVLRAPKEKVAALVAAYIGAAYWFTSSTSFANPAATFGRMFSDSFAGIAPQSVPMFVVAEVFGAGVAVWAARKTAL</sequence>
<evidence type="ECO:0000256" key="6">
    <source>
        <dbReference type="ARBA" id="ARBA00023136"/>
    </source>
</evidence>
<feature type="transmembrane region" description="Helical" evidence="8">
    <location>
        <begin position="12"/>
        <end position="29"/>
    </location>
</feature>
<organism evidence="9 10">
    <name type="scientific">Dokdonella fugitiva</name>
    <dbReference type="NCBI Taxonomy" id="328517"/>
    <lineage>
        <taxon>Bacteria</taxon>
        <taxon>Pseudomonadati</taxon>
        <taxon>Pseudomonadota</taxon>
        <taxon>Gammaproteobacteria</taxon>
        <taxon>Lysobacterales</taxon>
        <taxon>Rhodanobacteraceae</taxon>
        <taxon>Dokdonella</taxon>
    </lineage>
</organism>
<feature type="transmembrane region" description="Helical" evidence="8">
    <location>
        <begin position="148"/>
        <end position="169"/>
    </location>
</feature>
<evidence type="ECO:0000256" key="2">
    <source>
        <dbReference type="ARBA" id="ARBA00022448"/>
    </source>
</evidence>
<evidence type="ECO:0000256" key="4">
    <source>
        <dbReference type="ARBA" id="ARBA00022737"/>
    </source>
</evidence>
<dbReference type="PRINTS" id="PR00783">
    <property type="entry name" value="MINTRINSICP"/>
</dbReference>
<comment type="subcellular location">
    <subcellularLocation>
        <location evidence="1">Endomembrane system</location>
        <topology evidence="1">Multi-pass membrane protein</topology>
    </subcellularLocation>
</comment>